<organism evidence="2 3">
    <name type="scientific">Secundilactobacillus similis DSM 23365 = JCM 2765</name>
    <dbReference type="NCBI Taxonomy" id="1423804"/>
    <lineage>
        <taxon>Bacteria</taxon>
        <taxon>Bacillati</taxon>
        <taxon>Bacillota</taxon>
        <taxon>Bacilli</taxon>
        <taxon>Lactobacillales</taxon>
        <taxon>Lactobacillaceae</taxon>
        <taxon>Secundilactobacillus</taxon>
    </lineage>
</organism>
<proteinExistence type="predicted"/>
<evidence type="ECO:0000313" key="3">
    <source>
        <dbReference type="Proteomes" id="UP000051442"/>
    </source>
</evidence>
<dbReference type="OrthoDB" id="2323139at2"/>
<feature type="region of interest" description="Disordered" evidence="1">
    <location>
        <begin position="94"/>
        <end position="128"/>
    </location>
</feature>
<dbReference type="RefSeq" id="WP_054737327.1">
    <property type="nucleotide sequence ID" value="NZ_AYZM01000125.1"/>
</dbReference>
<comment type="caution">
    <text evidence="2">The sequence shown here is derived from an EMBL/GenBank/DDBJ whole genome shotgun (WGS) entry which is preliminary data.</text>
</comment>
<dbReference type="STRING" id="1423804.FD14_GL001265"/>
<protein>
    <submittedName>
        <fullName evidence="2">Uncharacterized protein</fullName>
    </submittedName>
</protein>
<dbReference type="AlphaFoldDB" id="A0A0R2EXH8"/>
<gene>
    <name evidence="2" type="ORF">FD14_GL001265</name>
</gene>
<dbReference type="EMBL" id="AYZM01000125">
    <property type="protein sequence ID" value="KRN21144.1"/>
    <property type="molecule type" value="Genomic_DNA"/>
</dbReference>
<keyword evidence="3" id="KW-1185">Reference proteome</keyword>
<reference evidence="2 3" key="1">
    <citation type="journal article" date="2015" name="Genome Announc.">
        <title>Expanding the biotechnology potential of lactobacilli through comparative genomics of 213 strains and associated genera.</title>
        <authorList>
            <person name="Sun Z."/>
            <person name="Harris H.M."/>
            <person name="McCann A."/>
            <person name="Guo C."/>
            <person name="Argimon S."/>
            <person name="Zhang W."/>
            <person name="Yang X."/>
            <person name="Jeffery I.B."/>
            <person name="Cooney J.C."/>
            <person name="Kagawa T.F."/>
            <person name="Liu W."/>
            <person name="Song Y."/>
            <person name="Salvetti E."/>
            <person name="Wrobel A."/>
            <person name="Rasinkangas P."/>
            <person name="Parkhill J."/>
            <person name="Rea M.C."/>
            <person name="O'Sullivan O."/>
            <person name="Ritari J."/>
            <person name="Douillard F.P."/>
            <person name="Paul Ross R."/>
            <person name="Yang R."/>
            <person name="Briner A.E."/>
            <person name="Felis G.E."/>
            <person name="de Vos W.M."/>
            <person name="Barrangou R."/>
            <person name="Klaenhammer T.R."/>
            <person name="Caufield P.W."/>
            <person name="Cui Y."/>
            <person name="Zhang H."/>
            <person name="O'Toole P.W."/>
        </authorList>
    </citation>
    <scope>NUCLEOTIDE SEQUENCE [LARGE SCALE GENOMIC DNA]</scope>
    <source>
        <strain evidence="2 3">DSM 23365</strain>
    </source>
</reference>
<accession>A0A0R2EXH8</accession>
<dbReference type="PATRIC" id="fig|1423804.4.peg.1360"/>
<evidence type="ECO:0000256" key="1">
    <source>
        <dbReference type="SAM" id="MobiDB-lite"/>
    </source>
</evidence>
<evidence type="ECO:0000313" key="2">
    <source>
        <dbReference type="EMBL" id="KRN21144.1"/>
    </source>
</evidence>
<dbReference type="Proteomes" id="UP000051442">
    <property type="component" value="Unassembled WGS sequence"/>
</dbReference>
<sequence length="151" mass="16936">MASSKRTTGETIGKVIVKQNGNRLSVDLPDNATVAEGAEFLLIQQDNGDLLFKAPDENGGWQIDELAHKLKNDNPWTNGEYDDYDFRKALEDTGNYGMQKPVGREIPEPYEGEESTPKNRQSKPASYFDTIDFEKELADLGDVDDERPDHS</sequence>
<name>A0A0R2EXH8_9LACO</name>